<dbReference type="InterPro" id="IPR032675">
    <property type="entry name" value="LRR_dom_sf"/>
</dbReference>
<proteinExistence type="predicted"/>
<gene>
    <name evidence="1" type="ORF">D9611_005390</name>
</gene>
<comment type="caution">
    <text evidence="1">The sequence shown here is derived from an EMBL/GenBank/DDBJ whole genome shotgun (WGS) entry which is preliminary data.</text>
</comment>
<dbReference type="SUPFAM" id="SSF52047">
    <property type="entry name" value="RNI-like"/>
    <property type="match status" value="1"/>
</dbReference>
<dbReference type="AlphaFoldDB" id="A0A8H5C0Q5"/>
<dbReference type="Proteomes" id="UP000541558">
    <property type="component" value="Unassembled WGS sequence"/>
</dbReference>
<sequence>MHQCLGIPEVIRHICDEADLKTSLSMALTSRAHLDPALDRIWAHLDSFEPIISCLPSNLWKAKSIPSPNGHGTLKLLSLHRAIDLEDMHRYTTFYAPRIRAMAPTPSKRMLAIEAFHGLQLATNAKPGALAPNLRTFEWCSPTTLQGSFGDDFSRQLSAFMSLFIGNSVTSITSKTSENVPLHIAAMKSTIQRLPRLRKLDIADLKHEPATDYYISHVSLDYLEDLTMNSLSPDMVTHLSFLPRLRKLIVFDNRIAAQHDAAWAVIAPNPPRKQNGFPCLEKVKVDSDRPTSLLLLLQSLPTANLLVGILCHVKAFCSTEEWQLVLDTVGKVCHAERLTFLSLVDGVGVQMGRFEEPLDVKLCDEVKIPPILYQFNEIRHLDLCFQGGVEVTGDEANKIADAWPQLQSLCLAPTGYRCNRVPSINHKHLVHLLKKLRRLMFLGLQFDTTQLTDHEPLPTEESSLKSFLVGASPICSPSRVVTFIKANIPNLEELYLGYKGSGSNPQTTMLDKRWDVVRKELCD</sequence>
<name>A0A8H5C0Q5_9AGAR</name>
<dbReference type="EMBL" id="JAACJK010000110">
    <property type="protein sequence ID" value="KAF5332853.1"/>
    <property type="molecule type" value="Genomic_DNA"/>
</dbReference>
<dbReference type="OrthoDB" id="3354475at2759"/>
<keyword evidence="2" id="KW-1185">Reference proteome</keyword>
<accession>A0A8H5C0Q5</accession>
<protein>
    <submittedName>
        <fullName evidence="1">Uncharacterized protein</fullName>
    </submittedName>
</protein>
<organism evidence="1 2">
    <name type="scientific">Ephemerocybe angulata</name>
    <dbReference type="NCBI Taxonomy" id="980116"/>
    <lineage>
        <taxon>Eukaryota</taxon>
        <taxon>Fungi</taxon>
        <taxon>Dikarya</taxon>
        <taxon>Basidiomycota</taxon>
        <taxon>Agaricomycotina</taxon>
        <taxon>Agaricomycetes</taxon>
        <taxon>Agaricomycetidae</taxon>
        <taxon>Agaricales</taxon>
        <taxon>Agaricineae</taxon>
        <taxon>Psathyrellaceae</taxon>
        <taxon>Ephemerocybe</taxon>
    </lineage>
</organism>
<evidence type="ECO:0000313" key="2">
    <source>
        <dbReference type="Proteomes" id="UP000541558"/>
    </source>
</evidence>
<dbReference type="Gene3D" id="3.80.10.10">
    <property type="entry name" value="Ribonuclease Inhibitor"/>
    <property type="match status" value="1"/>
</dbReference>
<reference evidence="1 2" key="1">
    <citation type="journal article" date="2020" name="ISME J.">
        <title>Uncovering the hidden diversity of litter-decomposition mechanisms in mushroom-forming fungi.</title>
        <authorList>
            <person name="Floudas D."/>
            <person name="Bentzer J."/>
            <person name="Ahren D."/>
            <person name="Johansson T."/>
            <person name="Persson P."/>
            <person name="Tunlid A."/>
        </authorList>
    </citation>
    <scope>NUCLEOTIDE SEQUENCE [LARGE SCALE GENOMIC DNA]</scope>
    <source>
        <strain evidence="1 2">CBS 175.51</strain>
    </source>
</reference>
<evidence type="ECO:0000313" key="1">
    <source>
        <dbReference type="EMBL" id="KAF5332853.1"/>
    </source>
</evidence>